<evidence type="ECO:0000256" key="2">
    <source>
        <dbReference type="SAM" id="SignalP"/>
    </source>
</evidence>
<accession>M8C8Y7</accession>
<evidence type="ECO:0000313" key="3">
    <source>
        <dbReference type="EnsemblPlants" id="EMT30558"/>
    </source>
</evidence>
<proteinExistence type="predicted"/>
<evidence type="ECO:0008006" key="4">
    <source>
        <dbReference type="Google" id="ProtNLM"/>
    </source>
</evidence>
<feature type="compositionally biased region" description="Low complexity" evidence="1">
    <location>
        <begin position="92"/>
        <end position="130"/>
    </location>
</feature>
<keyword evidence="2" id="KW-0732">Signal</keyword>
<dbReference type="EnsemblPlants" id="EMT30558">
    <property type="protein sequence ID" value="EMT30558"/>
    <property type="gene ID" value="F775_09753"/>
</dbReference>
<feature type="chain" id="PRO_5014584166" description="Pectinesterase inhibitor domain-containing protein" evidence="2">
    <location>
        <begin position="30"/>
        <end position="140"/>
    </location>
</feature>
<feature type="signal peptide" evidence="2">
    <location>
        <begin position="1"/>
        <end position="29"/>
    </location>
</feature>
<reference evidence="3" key="1">
    <citation type="submission" date="2015-06" db="UniProtKB">
        <authorList>
            <consortium name="EnsemblPlants"/>
        </authorList>
    </citation>
    <scope>IDENTIFICATION</scope>
</reference>
<protein>
    <recommendedName>
        <fullName evidence="4">Pectinesterase inhibitor domain-containing protein</fullName>
    </recommendedName>
</protein>
<evidence type="ECO:0000256" key="1">
    <source>
        <dbReference type="SAM" id="MobiDB-lite"/>
    </source>
</evidence>
<organism evidence="3">
    <name type="scientific">Aegilops tauschii</name>
    <name type="common">Tausch's goatgrass</name>
    <name type="synonym">Aegilops squarrosa</name>
    <dbReference type="NCBI Taxonomy" id="37682"/>
    <lineage>
        <taxon>Eukaryota</taxon>
        <taxon>Viridiplantae</taxon>
        <taxon>Streptophyta</taxon>
        <taxon>Embryophyta</taxon>
        <taxon>Tracheophyta</taxon>
        <taxon>Spermatophyta</taxon>
        <taxon>Magnoliopsida</taxon>
        <taxon>Liliopsida</taxon>
        <taxon>Poales</taxon>
        <taxon>Poaceae</taxon>
        <taxon>BOP clade</taxon>
        <taxon>Pooideae</taxon>
        <taxon>Triticodae</taxon>
        <taxon>Triticeae</taxon>
        <taxon>Triticinae</taxon>
        <taxon>Aegilops</taxon>
    </lineage>
</organism>
<feature type="region of interest" description="Disordered" evidence="1">
    <location>
        <begin position="92"/>
        <end position="140"/>
    </location>
</feature>
<name>M8C8Y7_AEGTA</name>
<sequence length="140" mass="14022">MAPSPSSSAAVLAMLVLLVLLGMGYPAAAATASLPTLPGRGLAAQTAAGRRHACYASKRTNGSARCTATVLAEAKQVVHMTVKALAQGLAATSPAGAASAPSRLRARPARPTTRVGAHHAAPLTASPTASSYDFPHSSLR</sequence>
<dbReference type="AlphaFoldDB" id="M8C8Y7"/>